<feature type="compositionally biased region" description="Polar residues" evidence="1">
    <location>
        <begin position="187"/>
        <end position="223"/>
    </location>
</feature>
<organism evidence="3 4">
    <name type="scientific">Hericium alpestre</name>
    <dbReference type="NCBI Taxonomy" id="135208"/>
    <lineage>
        <taxon>Eukaryota</taxon>
        <taxon>Fungi</taxon>
        <taxon>Dikarya</taxon>
        <taxon>Basidiomycota</taxon>
        <taxon>Agaricomycotina</taxon>
        <taxon>Agaricomycetes</taxon>
        <taxon>Russulales</taxon>
        <taxon>Hericiaceae</taxon>
        <taxon>Hericium</taxon>
    </lineage>
</organism>
<feature type="region of interest" description="Disordered" evidence="1">
    <location>
        <begin position="187"/>
        <end position="262"/>
    </location>
</feature>
<dbReference type="STRING" id="135208.A0A4Y9ZLI5"/>
<dbReference type="Pfam" id="PF17667">
    <property type="entry name" value="Pkinase_fungal"/>
    <property type="match status" value="1"/>
</dbReference>
<feature type="domain" description="Fungal-type protein kinase" evidence="2">
    <location>
        <begin position="301"/>
        <end position="390"/>
    </location>
</feature>
<evidence type="ECO:0000259" key="2">
    <source>
        <dbReference type="Pfam" id="PF17667"/>
    </source>
</evidence>
<accession>A0A4Y9ZLI5</accession>
<evidence type="ECO:0000313" key="4">
    <source>
        <dbReference type="Proteomes" id="UP000298061"/>
    </source>
</evidence>
<reference evidence="3 4" key="1">
    <citation type="submission" date="2019-02" db="EMBL/GenBank/DDBJ databases">
        <title>Genome sequencing of the rare red list fungi Hericium alpestre (H. flagellum).</title>
        <authorList>
            <person name="Buettner E."/>
            <person name="Kellner H."/>
        </authorList>
    </citation>
    <scope>NUCLEOTIDE SEQUENCE [LARGE SCALE GENOMIC DNA]</scope>
    <source>
        <strain evidence="3 4">DSM 108284</strain>
    </source>
</reference>
<gene>
    <name evidence="3" type="ORF">EWM64_g9723</name>
</gene>
<sequence>MADITECKSISYHILITPPKCRTFHTDSILKGPSPLKRTLASLQIIGKMTQNNIRPLFRTDVMGNLQNHIKVDDFVEAVWGLKHADLEGFDKWQYIPLPKVLREFEAAIEFGKICMYDPICDLLQDAYQQAKEQFKIEYKMTVKFISMGTKQLKTVGNNFFNPDMGAGMTAGLNIYIEGKLNSGTSLKAQPKGYNSTPSQRASKRTATSRSANGRKLGSQTAATHDYPPPVYTPTSSSCNPPALDKQHNVQTGSKQKAVSDTILPNKARKASESLLEPIIDTLSAEGAEEVKNALNPNPGSKETKLTKNKIQLGSYALELLSQIGNHRYATTILVRGRMMSLWYYDCISIFCTKEFNFTDQGQMPDPKKLALVAVTLSLCDHDHFGYEPLLCGPSLTVAPTVVTDAVLVLPAGKVEGQIGEKISNEVSFKVRAEALYV</sequence>
<evidence type="ECO:0000313" key="3">
    <source>
        <dbReference type="EMBL" id="TFY74289.1"/>
    </source>
</evidence>
<dbReference type="AlphaFoldDB" id="A0A4Y9ZLI5"/>
<comment type="caution">
    <text evidence="3">The sequence shown here is derived from an EMBL/GenBank/DDBJ whole genome shotgun (WGS) entry which is preliminary data.</text>
</comment>
<dbReference type="InterPro" id="IPR040976">
    <property type="entry name" value="Pkinase_fungal"/>
</dbReference>
<proteinExistence type="predicted"/>
<dbReference type="OrthoDB" id="3327176at2759"/>
<feature type="compositionally biased region" description="Polar residues" evidence="1">
    <location>
        <begin position="249"/>
        <end position="259"/>
    </location>
</feature>
<name>A0A4Y9ZLI5_9AGAM</name>
<keyword evidence="4" id="KW-1185">Reference proteome</keyword>
<evidence type="ECO:0000256" key="1">
    <source>
        <dbReference type="SAM" id="MobiDB-lite"/>
    </source>
</evidence>
<protein>
    <recommendedName>
        <fullName evidence="2">Fungal-type protein kinase domain-containing protein</fullName>
    </recommendedName>
</protein>
<dbReference type="EMBL" id="SFCI01002174">
    <property type="protein sequence ID" value="TFY74289.1"/>
    <property type="molecule type" value="Genomic_DNA"/>
</dbReference>
<dbReference type="Proteomes" id="UP000298061">
    <property type="component" value="Unassembled WGS sequence"/>
</dbReference>